<accession>A0A2T0GYJ9</accession>
<dbReference type="SUPFAM" id="SSF46894">
    <property type="entry name" value="C-terminal effector domain of the bipartite response regulators"/>
    <property type="match status" value="1"/>
</dbReference>
<dbReference type="InterPro" id="IPR016032">
    <property type="entry name" value="Sig_transdc_resp-reg_C-effctor"/>
</dbReference>
<evidence type="ECO:0000259" key="2">
    <source>
        <dbReference type="PROSITE" id="PS50043"/>
    </source>
</evidence>
<organism evidence="3 4">
    <name type="scientific">Actinopolyspora mortivallis</name>
    <dbReference type="NCBI Taxonomy" id="33906"/>
    <lineage>
        <taxon>Bacteria</taxon>
        <taxon>Bacillati</taxon>
        <taxon>Actinomycetota</taxon>
        <taxon>Actinomycetes</taxon>
        <taxon>Actinopolysporales</taxon>
        <taxon>Actinopolysporaceae</taxon>
        <taxon>Actinopolyspora</taxon>
    </lineage>
</organism>
<dbReference type="InterPro" id="IPR041664">
    <property type="entry name" value="AAA_16"/>
</dbReference>
<dbReference type="SMART" id="SM00421">
    <property type="entry name" value="HTH_LUXR"/>
    <property type="match status" value="1"/>
</dbReference>
<name>A0A2T0GYJ9_ACTMO</name>
<dbReference type="Proteomes" id="UP000239352">
    <property type="component" value="Unassembled WGS sequence"/>
</dbReference>
<dbReference type="InterPro" id="IPR027417">
    <property type="entry name" value="P-loop_NTPase"/>
</dbReference>
<sequence>MAQARTFSRNEPRLYGREDTVNALCGAARLAREGAGTAVVVTGDRGGGKTALLDRLEAETGLRTVDLTGVRAERGLPLAGLARLAASAGFAAVGEAADEASACHALHRRVERHCAEGPLLFRVDDADLLDRASARALVSLGHRSGALPLLLVLTVSTDALGRELTPVIPREFTRYPLTPLDELDSRLLLRDRARVTPAPEVVEDVLVRCGGNPLALGELAEALTVERAAGLEPPALPPDGRLLGQARQLLHEIPEEARRLATLVIAGGRLDTRVLHRAAGADATGTAWSELLATGLVGVSGKSAWFSGELVRSALEGEWDPAEMCAAHARLAAAFAEEGQTARALEHRCAAGGPLPVPVGDGLAEAASEAARDGDHGLSSRLHEWAALLEPDREASASGLLAAGVHAWTSGNPQRALSLARRARPLARTTGSLVGNELLRGGVELCAGSPDAARRSFTAAGRALVTTDRNAAVRALMFAGEASCLAGDYRSYYELADRAALLRSADDTPETALMFEHFAGISATFRGEHVRAVPALRKVVHLAESTTDSDSALWGSQAAFTLGLPHQARDLALGARHEERRRDEGSQEPWACVYVSLAALLLDRHAEAETASLEGLRSARAHGQWNRAVDHLVLLALVAALRGDLETVGVRLDQAFARDLSGEGLGRPDAFGNWGAACAELAHDKPAEAARRLRLIGSDSGGCNPVVRVMAAPYFVEAAVSCGEHDSARRLLRAFDRWVGPTGSPARLALSHRCHALLAEHPSEAEERFRAAIELHRDSGSTLELARTELLYASRLRRARRPREAGRLLDEALGVFRYHRARGWTEKARAELRATGRSVPSDGVREHPGLTGQQARVSELVVEGATNREIAQRLCLSERTVEHHLRNVFVRLGVRSRVELARMLG</sequence>
<reference evidence="3 4" key="1">
    <citation type="submission" date="2018-03" db="EMBL/GenBank/DDBJ databases">
        <title>Actinopolyspora mortivallis from Sahara, screening for active biomolecules.</title>
        <authorList>
            <person name="Selama O."/>
            <person name="Wellington E.M.H."/>
            <person name="Hacene H."/>
        </authorList>
    </citation>
    <scope>NUCLEOTIDE SEQUENCE [LARGE SCALE GENOMIC DNA]</scope>
    <source>
        <strain evidence="3 4">M5A</strain>
    </source>
</reference>
<dbReference type="RefSeq" id="WP_106112942.1">
    <property type="nucleotide sequence ID" value="NZ_PVSR01000005.1"/>
</dbReference>
<dbReference type="CDD" id="cd06170">
    <property type="entry name" value="LuxR_C_like"/>
    <property type="match status" value="1"/>
</dbReference>
<keyword evidence="1" id="KW-0238">DNA-binding</keyword>
<dbReference type="Gene3D" id="1.10.10.10">
    <property type="entry name" value="Winged helix-like DNA-binding domain superfamily/Winged helix DNA-binding domain"/>
    <property type="match status" value="1"/>
</dbReference>
<dbReference type="AlphaFoldDB" id="A0A2T0GYJ9"/>
<dbReference type="PANTHER" id="PTHR43214">
    <property type="entry name" value="TWO-COMPONENT RESPONSE REGULATOR"/>
    <property type="match status" value="1"/>
</dbReference>
<dbReference type="GO" id="GO:0003677">
    <property type="term" value="F:DNA binding"/>
    <property type="evidence" value="ECO:0007669"/>
    <property type="project" value="UniProtKB-KW"/>
</dbReference>
<dbReference type="SUPFAM" id="SSF52540">
    <property type="entry name" value="P-loop containing nucleoside triphosphate hydrolases"/>
    <property type="match status" value="1"/>
</dbReference>
<dbReference type="Pfam" id="PF00196">
    <property type="entry name" value="GerE"/>
    <property type="match status" value="1"/>
</dbReference>
<protein>
    <submittedName>
        <fullName evidence="3">Helix-turn-helix transcriptional regulator</fullName>
    </submittedName>
</protein>
<evidence type="ECO:0000313" key="3">
    <source>
        <dbReference type="EMBL" id="PRW64186.1"/>
    </source>
</evidence>
<dbReference type="InterPro" id="IPR036388">
    <property type="entry name" value="WH-like_DNA-bd_sf"/>
</dbReference>
<feature type="domain" description="HTH luxR-type" evidence="2">
    <location>
        <begin position="843"/>
        <end position="905"/>
    </location>
</feature>
<dbReference type="PANTHER" id="PTHR43214:SF42">
    <property type="entry name" value="TRANSCRIPTIONAL REGULATORY PROTEIN DESR"/>
    <property type="match status" value="1"/>
</dbReference>
<keyword evidence="4" id="KW-1185">Reference proteome</keyword>
<dbReference type="EMBL" id="PVSR01000005">
    <property type="protein sequence ID" value="PRW64186.1"/>
    <property type="molecule type" value="Genomic_DNA"/>
</dbReference>
<dbReference type="InterPro" id="IPR000792">
    <property type="entry name" value="Tscrpt_reg_LuxR_C"/>
</dbReference>
<dbReference type="Pfam" id="PF13191">
    <property type="entry name" value="AAA_16"/>
    <property type="match status" value="1"/>
</dbReference>
<dbReference type="GO" id="GO:0006355">
    <property type="term" value="P:regulation of DNA-templated transcription"/>
    <property type="evidence" value="ECO:0007669"/>
    <property type="project" value="InterPro"/>
</dbReference>
<gene>
    <name evidence="3" type="ORF">CEP50_05985</name>
</gene>
<evidence type="ECO:0000256" key="1">
    <source>
        <dbReference type="ARBA" id="ARBA00023125"/>
    </source>
</evidence>
<dbReference type="InterPro" id="IPR039420">
    <property type="entry name" value="WalR-like"/>
</dbReference>
<dbReference type="PROSITE" id="PS00622">
    <property type="entry name" value="HTH_LUXR_1"/>
    <property type="match status" value="1"/>
</dbReference>
<dbReference type="PROSITE" id="PS50043">
    <property type="entry name" value="HTH_LUXR_2"/>
    <property type="match status" value="1"/>
</dbReference>
<comment type="caution">
    <text evidence="3">The sequence shown here is derived from an EMBL/GenBank/DDBJ whole genome shotgun (WGS) entry which is preliminary data.</text>
</comment>
<proteinExistence type="predicted"/>
<dbReference type="PRINTS" id="PR00038">
    <property type="entry name" value="HTHLUXR"/>
</dbReference>
<dbReference type="InParanoid" id="A0A2T0GYJ9"/>
<dbReference type="STRING" id="1050202.GCA_000384035_03026"/>
<evidence type="ECO:0000313" key="4">
    <source>
        <dbReference type="Proteomes" id="UP000239352"/>
    </source>
</evidence>